<keyword evidence="2" id="KW-1185">Reference proteome</keyword>
<dbReference type="Proteomes" id="UP000001219">
    <property type="component" value="Chromosome"/>
</dbReference>
<accession>D0L882</accession>
<reference evidence="1 2" key="2">
    <citation type="journal article" date="2010" name="Stand. Genomic Sci.">
        <title>Complete genome sequence of Gordonia bronchialis type strain (3410).</title>
        <authorList>
            <person name="Ivanova N."/>
            <person name="Sikorski J."/>
            <person name="Jando M."/>
            <person name="Lapidus A."/>
            <person name="Nolan M."/>
            <person name="Lucas S."/>
            <person name="Del Rio T.G."/>
            <person name="Tice H."/>
            <person name="Copeland A."/>
            <person name="Cheng J.F."/>
            <person name="Chen F."/>
            <person name="Bruce D."/>
            <person name="Goodwin L."/>
            <person name="Pitluck S."/>
            <person name="Mavromatis K."/>
            <person name="Ovchinnikova G."/>
            <person name="Pati A."/>
            <person name="Chen A."/>
            <person name="Palaniappan K."/>
            <person name="Land M."/>
            <person name="Hauser L."/>
            <person name="Chang Y.J."/>
            <person name="Jeffries C.D."/>
            <person name="Chain P."/>
            <person name="Saunders E."/>
            <person name="Han C."/>
            <person name="Detter J.C."/>
            <person name="Brettin T."/>
            <person name="Rohde M."/>
            <person name="Goker M."/>
            <person name="Bristow J."/>
            <person name="Eisen J.A."/>
            <person name="Markowitz V."/>
            <person name="Hugenholtz P."/>
            <person name="Klenk H.P."/>
            <person name="Kyrpides N.C."/>
        </authorList>
    </citation>
    <scope>NUCLEOTIDE SEQUENCE [LARGE SCALE GENOMIC DNA]</scope>
    <source>
        <strain evidence="2">ATCC 25592 / DSM 43247 / BCRC 13721 / JCM 3198 / KCTC 3076 / NBRC 16047 / NCTC 10667</strain>
    </source>
</reference>
<sequence>MTAITHPDAGTLLLATGSKVHCDDGDAEITCRDDTDVTIRFRQTGRLRTCTILDLIFQAEFYVIE</sequence>
<organism evidence="1 2">
    <name type="scientific">Gordonia bronchialis (strain ATCC 25592 / DSM 43247 / BCRC 13721 / JCM 3198 / KCTC 3076 / NBRC 16047 / NCTC 10667)</name>
    <name type="common">Rhodococcus bronchialis</name>
    <dbReference type="NCBI Taxonomy" id="526226"/>
    <lineage>
        <taxon>Bacteria</taxon>
        <taxon>Bacillati</taxon>
        <taxon>Actinomycetota</taxon>
        <taxon>Actinomycetes</taxon>
        <taxon>Mycobacteriales</taxon>
        <taxon>Gordoniaceae</taxon>
        <taxon>Gordonia</taxon>
    </lineage>
</organism>
<dbReference type="HOGENOM" id="CLU_2843682_0_0_11"/>
<reference evidence="2" key="1">
    <citation type="submission" date="2009-10" db="EMBL/GenBank/DDBJ databases">
        <title>The complete chromosome of Gordonia bronchialis DSM 43247.</title>
        <authorList>
            <consortium name="US DOE Joint Genome Institute (JGI-PGF)"/>
            <person name="Lucas S."/>
            <person name="Copeland A."/>
            <person name="Lapidus A."/>
            <person name="Glavina del Rio T."/>
            <person name="Dalin E."/>
            <person name="Tice H."/>
            <person name="Bruce D."/>
            <person name="Goodwin L."/>
            <person name="Pitluck S."/>
            <person name="Kyrpides N."/>
            <person name="Mavromatis K."/>
            <person name="Ivanova N."/>
            <person name="Ovchinnikova G."/>
            <person name="Saunders E."/>
            <person name="Brettin T."/>
            <person name="Detter J.C."/>
            <person name="Han C."/>
            <person name="Larimer F."/>
            <person name="Land M."/>
            <person name="Hauser L."/>
            <person name="Markowitz V."/>
            <person name="Cheng J.-F."/>
            <person name="Hugenholtz P."/>
            <person name="Woyke T."/>
            <person name="Wu D."/>
            <person name="Jando M."/>
            <person name="Schneider S."/>
            <person name="Goeker M."/>
            <person name="Klenk H.-P."/>
            <person name="Eisen J.A."/>
        </authorList>
    </citation>
    <scope>NUCLEOTIDE SEQUENCE [LARGE SCALE GENOMIC DNA]</scope>
    <source>
        <strain evidence="2">ATCC 25592 / DSM 43247 / BCRC 13721 / JCM 3198 / KCTC 3076 / NBRC 16047 / NCTC 10667</strain>
    </source>
</reference>
<dbReference type="RefSeq" id="WP_012836304.1">
    <property type="nucleotide sequence ID" value="NC_013441.1"/>
</dbReference>
<protein>
    <submittedName>
        <fullName evidence="1">Uncharacterized protein</fullName>
    </submittedName>
</protein>
<dbReference type="STRING" id="526226.Gbro_4709"/>
<dbReference type="EMBL" id="CP001802">
    <property type="protein sequence ID" value="ACY23830.1"/>
    <property type="molecule type" value="Genomic_DNA"/>
</dbReference>
<evidence type="ECO:0000313" key="2">
    <source>
        <dbReference type="Proteomes" id="UP000001219"/>
    </source>
</evidence>
<evidence type="ECO:0000313" key="1">
    <source>
        <dbReference type="EMBL" id="ACY23830.1"/>
    </source>
</evidence>
<gene>
    <name evidence="1" type="ordered locus">Gbro_4709</name>
</gene>
<name>D0L882_GORB4</name>
<proteinExistence type="predicted"/>
<dbReference type="KEGG" id="gbr:Gbro_4709"/>
<dbReference type="AlphaFoldDB" id="D0L882"/>